<dbReference type="Gene3D" id="3.30.1370.50">
    <property type="entry name" value="R3H-like domain"/>
    <property type="match status" value="1"/>
</dbReference>
<dbReference type="Proteomes" id="UP000177521">
    <property type="component" value="Unassembled WGS sequence"/>
</dbReference>
<comment type="caution">
    <text evidence="2">The sequence shown here is derived from an EMBL/GenBank/DDBJ whole genome shotgun (WGS) entry which is preliminary data.</text>
</comment>
<dbReference type="Gene3D" id="3.30.300.20">
    <property type="match status" value="1"/>
</dbReference>
<dbReference type="GO" id="GO:0003723">
    <property type="term" value="F:RNA binding"/>
    <property type="evidence" value="ECO:0007669"/>
    <property type="project" value="InterPro"/>
</dbReference>
<dbReference type="InterPro" id="IPR001374">
    <property type="entry name" value="R3H_dom"/>
</dbReference>
<dbReference type="PANTHER" id="PTHR35800:SF1">
    <property type="entry name" value="RNA-BINDING PROTEIN KHPB"/>
    <property type="match status" value="1"/>
</dbReference>
<dbReference type="EMBL" id="MEWS01000031">
    <property type="protein sequence ID" value="OGC81829.1"/>
    <property type="molecule type" value="Genomic_DNA"/>
</dbReference>
<dbReference type="Pfam" id="PF01424">
    <property type="entry name" value="R3H"/>
    <property type="match status" value="1"/>
</dbReference>
<evidence type="ECO:0000259" key="1">
    <source>
        <dbReference type="PROSITE" id="PS51061"/>
    </source>
</evidence>
<proteinExistence type="predicted"/>
<reference evidence="2 3" key="1">
    <citation type="journal article" date="2016" name="Nat. Commun.">
        <title>Thousands of microbial genomes shed light on interconnected biogeochemical processes in an aquifer system.</title>
        <authorList>
            <person name="Anantharaman K."/>
            <person name="Brown C.T."/>
            <person name="Hug L.A."/>
            <person name="Sharon I."/>
            <person name="Castelle C.J."/>
            <person name="Probst A.J."/>
            <person name="Thomas B.C."/>
            <person name="Singh A."/>
            <person name="Wilkins M.J."/>
            <person name="Karaoz U."/>
            <person name="Brodie E.L."/>
            <person name="Williams K.H."/>
            <person name="Hubbard S.S."/>
            <person name="Banfield J.F."/>
        </authorList>
    </citation>
    <scope>NUCLEOTIDE SEQUENCE [LARGE SCALE GENOMIC DNA]</scope>
</reference>
<dbReference type="SMART" id="SM00393">
    <property type="entry name" value="R3H"/>
    <property type="match status" value="1"/>
</dbReference>
<protein>
    <recommendedName>
        <fullName evidence="1">R3H domain-containing protein</fullName>
    </recommendedName>
</protein>
<dbReference type="InterPro" id="IPR015946">
    <property type="entry name" value="KH_dom-like_a/b"/>
</dbReference>
<accession>A0A1F4XJL0</accession>
<dbReference type="PROSITE" id="PS51061">
    <property type="entry name" value="R3H"/>
    <property type="match status" value="1"/>
</dbReference>
<gene>
    <name evidence="2" type="ORF">A2788_00020</name>
</gene>
<organism evidence="2 3">
    <name type="scientific">Candidatus Abawacabacteria bacterium RIFCSPHIGHO2_01_FULL_46_8</name>
    <dbReference type="NCBI Taxonomy" id="1817815"/>
    <lineage>
        <taxon>Bacteria</taxon>
        <taxon>Candidatus Abawacaibacteriota</taxon>
    </lineage>
</organism>
<dbReference type="SUPFAM" id="SSF82708">
    <property type="entry name" value="R3H domain"/>
    <property type="match status" value="1"/>
</dbReference>
<sequence>MPSKNNDLEIKQTEAAKDALKEMLIKAYLPSDKIETELIHDRDRSIIRLNIISDEPQHLIGRQGENLFAIQQILRLIMRKQFIESQISVVVDVDNYRRQQEENALTMARSALQRLRRNEQEQSLPPMPAYKRRAIHAMIMADSDFADVATESTGIGPERHIVIKLKAK</sequence>
<name>A0A1F4XJL0_9BACT</name>
<dbReference type="AlphaFoldDB" id="A0A1F4XJL0"/>
<dbReference type="PANTHER" id="PTHR35800">
    <property type="entry name" value="PROTEIN JAG"/>
    <property type="match status" value="1"/>
</dbReference>
<dbReference type="InterPro" id="IPR039247">
    <property type="entry name" value="KhpB"/>
</dbReference>
<evidence type="ECO:0000313" key="3">
    <source>
        <dbReference type="Proteomes" id="UP000177521"/>
    </source>
</evidence>
<feature type="domain" description="R3H" evidence="1">
    <location>
        <begin position="98"/>
        <end position="167"/>
    </location>
</feature>
<evidence type="ECO:0000313" key="2">
    <source>
        <dbReference type="EMBL" id="OGC81829.1"/>
    </source>
</evidence>
<dbReference type="InterPro" id="IPR036867">
    <property type="entry name" value="R3H_dom_sf"/>
</dbReference>